<keyword evidence="3" id="KW-0808">Transferase</keyword>
<proteinExistence type="predicted"/>
<feature type="transmembrane region" description="Helical" evidence="5">
    <location>
        <begin position="7"/>
        <end position="26"/>
    </location>
</feature>
<feature type="domain" description="Glycosyltransferase 61 catalytic" evidence="6">
    <location>
        <begin position="289"/>
        <end position="372"/>
    </location>
</feature>
<reference evidence="7 8" key="1">
    <citation type="submission" date="2019-05" db="EMBL/GenBank/DDBJ databases">
        <title>Mikania micrantha, genome provides insights into the molecular mechanism of rapid growth.</title>
        <authorList>
            <person name="Liu B."/>
        </authorList>
    </citation>
    <scope>NUCLEOTIDE SEQUENCE [LARGE SCALE GENOMIC DNA]</scope>
    <source>
        <strain evidence="7">NLD-2019</strain>
        <tissue evidence="7">Leaf</tissue>
    </source>
</reference>
<keyword evidence="2" id="KW-0328">Glycosyltransferase</keyword>
<dbReference type="InterPro" id="IPR049625">
    <property type="entry name" value="Glyco_transf_61_cat"/>
</dbReference>
<evidence type="ECO:0000256" key="1">
    <source>
        <dbReference type="ARBA" id="ARBA00004323"/>
    </source>
</evidence>
<dbReference type="PANTHER" id="PTHR20961">
    <property type="entry name" value="GLYCOSYLTRANSFERASE"/>
    <property type="match status" value="1"/>
</dbReference>
<evidence type="ECO:0000313" key="8">
    <source>
        <dbReference type="Proteomes" id="UP000326396"/>
    </source>
</evidence>
<keyword evidence="4" id="KW-0325">Glycoprotein</keyword>
<name>A0A5N6PGX7_9ASTR</name>
<keyword evidence="5" id="KW-1133">Transmembrane helix</keyword>
<gene>
    <name evidence="7" type="ORF">E3N88_08696</name>
</gene>
<evidence type="ECO:0000259" key="6">
    <source>
        <dbReference type="Pfam" id="PF04577"/>
    </source>
</evidence>
<sequence length="472" mass="52803">MEGQRKMLVYGATQAFALLVFFYLFYTQSFGFDPIKLYSGTRSSLKNDVMEETRALEDNLQPLFESLIGEGDLQTTGFACDSTLNYSSLCVASKPVKIHTKTMQIYMPTRFDPTNDTHISDDDDDPKVVQVRPYAWSQYDLLKIVTPVKFLREPPQSPATFCNYNHTIPAIVFSSGGFAGNLFHEFNEIIIPLYITSHIFESRVQFILVDYNPGFLKKYARVFASLSSYDVMNPMMNTSTSLHCFPGAVVGLKFHNFLAINSSEVPKGNSMIEFKKFLATTYGLKIANVSNSLQAPVLLLVSRRKTRRFLNEDELVDMMEEIGFNVMVVRSVKKMSKLETFAKLVSTCSVIVGAHGAGLTNQVFLPAGAVVVQVVPLGLEWPSTVYFGEPAVGMGLHYLDYKIGPDESSLSDSYGHDDPVISDPGSVFAKGYYIGKEMYLDKQNIRVDVNKFRGTIVEALKLLKRTTSLSTR</sequence>
<dbReference type="OrthoDB" id="529273at2759"/>
<organism evidence="7 8">
    <name type="scientific">Mikania micrantha</name>
    <name type="common">bitter vine</name>
    <dbReference type="NCBI Taxonomy" id="192012"/>
    <lineage>
        <taxon>Eukaryota</taxon>
        <taxon>Viridiplantae</taxon>
        <taxon>Streptophyta</taxon>
        <taxon>Embryophyta</taxon>
        <taxon>Tracheophyta</taxon>
        <taxon>Spermatophyta</taxon>
        <taxon>Magnoliopsida</taxon>
        <taxon>eudicotyledons</taxon>
        <taxon>Gunneridae</taxon>
        <taxon>Pentapetalae</taxon>
        <taxon>asterids</taxon>
        <taxon>campanulids</taxon>
        <taxon>Asterales</taxon>
        <taxon>Asteraceae</taxon>
        <taxon>Asteroideae</taxon>
        <taxon>Heliantheae alliance</taxon>
        <taxon>Eupatorieae</taxon>
        <taxon>Mikania</taxon>
    </lineage>
</organism>
<evidence type="ECO:0000256" key="5">
    <source>
        <dbReference type="SAM" id="Phobius"/>
    </source>
</evidence>
<dbReference type="InterPro" id="IPR007657">
    <property type="entry name" value="Glycosyltransferase_61"/>
</dbReference>
<comment type="subcellular location">
    <subcellularLocation>
        <location evidence="1">Golgi apparatus membrane</location>
        <topology evidence="1">Single-pass type II membrane protein</topology>
    </subcellularLocation>
</comment>
<evidence type="ECO:0000256" key="4">
    <source>
        <dbReference type="ARBA" id="ARBA00023180"/>
    </source>
</evidence>
<keyword evidence="5" id="KW-0472">Membrane</keyword>
<evidence type="ECO:0000313" key="7">
    <source>
        <dbReference type="EMBL" id="KAD6453990.1"/>
    </source>
</evidence>
<accession>A0A5N6PGX7</accession>
<dbReference type="Pfam" id="PF04577">
    <property type="entry name" value="Glyco_transf_61"/>
    <property type="match status" value="1"/>
</dbReference>
<comment type="caution">
    <text evidence="7">The sequence shown here is derived from an EMBL/GenBank/DDBJ whole genome shotgun (WGS) entry which is preliminary data.</text>
</comment>
<dbReference type="GO" id="GO:0016763">
    <property type="term" value="F:pentosyltransferase activity"/>
    <property type="evidence" value="ECO:0007669"/>
    <property type="project" value="UniProtKB-ARBA"/>
</dbReference>
<protein>
    <recommendedName>
        <fullName evidence="6">Glycosyltransferase 61 catalytic domain-containing protein</fullName>
    </recommendedName>
</protein>
<dbReference type="PANTHER" id="PTHR20961:SF154">
    <property type="entry name" value="GLYCOSYLTRANSFERASE"/>
    <property type="match status" value="1"/>
</dbReference>
<dbReference type="EMBL" id="SZYD01000004">
    <property type="protein sequence ID" value="KAD6453990.1"/>
    <property type="molecule type" value="Genomic_DNA"/>
</dbReference>
<keyword evidence="8" id="KW-1185">Reference proteome</keyword>
<evidence type="ECO:0000256" key="3">
    <source>
        <dbReference type="ARBA" id="ARBA00022679"/>
    </source>
</evidence>
<dbReference type="GO" id="GO:0000139">
    <property type="term" value="C:Golgi membrane"/>
    <property type="evidence" value="ECO:0007669"/>
    <property type="project" value="UniProtKB-SubCell"/>
</dbReference>
<dbReference type="Proteomes" id="UP000326396">
    <property type="component" value="Linkage Group LG12"/>
</dbReference>
<dbReference type="AlphaFoldDB" id="A0A5N6PGX7"/>
<keyword evidence="5" id="KW-0812">Transmembrane</keyword>
<evidence type="ECO:0000256" key="2">
    <source>
        <dbReference type="ARBA" id="ARBA00022676"/>
    </source>
</evidence>